<feature type="transmembrane region" description="Helical" evidence="12">
    <location>
        <begin position="415"/>
        <end position="434"/>
    </location>
</feature>
<evidence type="ECO:0000256" key="4">
    <source>
        <dbReference type="ARBA" id="ARBA00022475"/>
    </source>
</evidence>
<evidence type="ECO:0000256" key="12">
    <source>
        <dbReference type="SAM" id="Phobius"/>
    </source>
</evidence>
<evidence type="ECO:0000256" key="7">
    <source>
        <dbReference type="ARBA" id="ARBA00022989"/>
    </source>
</evidence>
<evidence type="ECO:0000256" key="8">
    <source>
        <dbReference type="ARBA" id="ARBA00023065"/>
    </source>
</evidence>
<evidence type="ECO:0000256" key="5">
    <source>
        <dbReference type="ARBA" id="ARBA00022692"/>
    </source>
</evidence>
<evidence type="ECO:0000256" key="9">
    <source>
        <dbReference type="ARBA" id="ARBA00023136"/>
    </source>
</evidence>
<dbReference type="Pfam" id="PF03189">
    <property type="entry name" value="Otopetrin"/>
    <property type="match status" value="1"/>
</dbReference>
<comment type="similarity">
    <text evidence="2">Belongs to the otopetrin family.</text>
</comment>
<proteinExistence type="inferred from homology"/>
<comment type="caution">
    <text evidence="13">The sequence shown here is derived from an EMBL/GenBank/DDBJ whole genome shotgun (WGS) entry which is preliminary data.</text>
</comment>
<keyword evidence="10" id="KW-0407">Ion channel</keyword>
<accession>A0A8S4SIG9</accession>
<keyword evidence="9 12" id="KW-0472">Membrane</keyword>
<evidence type="ECO:0000256" key="11">
    <source>
        <dbReference type="SAM" id="MobiDB-lite"/>
    </source>
</evidence>
<keyword evidence="4" id="KW-1003">Cell membrane</keyword>
<gene>
    <name evidence="13" type="primary">jg8174</name>
    <name evidence="13" type="ORF">PAEG_LOCUS26562</name>
</gene>
<keyword evidence="3" id="KW-0813">Transport</keyword>
<keyword evidence="6" id="KW-0375">Hydrogen ion transport</keyword>
<evidence type="ECO:0000256" key="3">
    <source>
        <dbReference type="ARBA" id="ARBA00022448"/>
    </source>
</evidence>
<protein>
    <submittedName>
        <fullName evidence="13">Jg8174 protein</fullName>
    </submittedName>
</protein>
<feature type="transmembrane region" description="Helical" evidence="12">
    <location>
        <begin position="249"/>
        <end position="267"/>
    </location>
</feature>
<dbReference type="GO" id="GO:0015252">
    <property type="term" value="F:proton channel activity"/>
    <property type="evidence" value="ECO:0007669"/>
    <property type="project" value="InterPro"/>
</dbReference>
<feature type="compositionally biased region" description="Basic and acidic residues" evidence="11">
    <location>
        <begin position="1"/>
        <end position="28"/>
    </location>
</feature>
<evidence type="ECO:0000256" key="6">
    <source>
        <dbReference type="ARBA" id="ARBA00022781"/>
    </source>
</evidence>
<keyword evidence="14" id="KW-1185">Reference proteome</keyword>
<reference evidence="13" key="1">
    <citation type="submission" date="2022-03" db="EMBL/GenBank/DDBJ databases">
        <authorList>
            <person name="Lindestad O."/>
        </authorList>
    </citation>
    <scope>NUCLEOTIDE SEQUENCE</scope>
</reference>
<evidence type="ECO:0000256" key="10">
    <source>
        <dbReference type="ARBA" id="ARBA00023303"/>
    </source>
</evidence>
<evidence type="ECO:0000313" key="13">
    <source>
        <dbReference type="EMBL" id="CAH2268167.1"/>
    </source>
</evidence>
<sequence>MTEPITDKKETMEEIVNRKNLGEKKYHSETSLQKFGDENEEQDQDIAKDPGVLNTAVSRLASADDSLERRRTMSQPGPGAGSLITATAGRTRRRPPRNVMYAADLERTDSTERLPKFILSNSREEYYPPTPLAYENTPSPLSYNGNGNMYGNFRNGDIKSLNSYRMNTPIEMRGGTTPRKRSVATMDAQSIRSVETQAPPSTSPEENARLTVKYLTLMLSCMYAVLLVTLGFIVYLTDPFLRDLSTSPIFSLVLLGIGFLYHVYLVADITRYKKLAVKNQKIKGLHNKHLQDFFRKQEEEYGYSPGERTPDSAASQAFPSAALLPMNHDYCFSHGRHSGSFYLKLGAAGFALGHLIHSVLQITVQVGYLVDDDINNDECIDYPQFALDIASPLYCFIQLYFIFKYSNVHILKAQGLAHFGFMHMIGSSLCFWVYNIVRETVLALTIYAGILYGNRTVQEEPMERAYFGNALFIFCRPNRLDFC</sequence>
<dbReference type="InterPro" id="IPR004878">
    <property type="entry name" value="Otopetrin"/>
</dbReference>
<feature type="compositionally biased region" description="Polar residues" evidence="11">
    <location>
        <begin position="187"/>
        <end position="205"/>
    </location>
</feature>
<name>A0A8S4SIG9_9NEOP</name>
<dbReference type="Proteomes" id="UP000838756">
    <property type="component" value="Unassembled WGS sequence"/>
</dbReference>
<feature type="region of interest" description="Disordered" evidence="11">
    <location>
        <begin position="170"/>
        <end position="206"/>
    </location>
</feature>
<feature type="transmembrane region" description="Helical" evidence="12">
    <location>
        <begin position="382"/>
        <end position="403"/>
    </location>
</feature>
<keyword evidence="5 12" id="KW-0812">Transmembrane</keyword>
<feature type="transmembrane region" description="Helical" evidence="12">
    <location>
        <begin position="341"/>
        <end position="362"/>
    </location>
</feature>
<dbReference type="AlphaFoldDB" id="A0A8S4SIG9"/>
<keyword evidence="8" id="KW-0406">Ion transport</keyword>
<keyword evidence="7 12" id="KW-1133">Transmembrane helix</keyword>
<feature type="region of interest" description="Disordered" evidence="11">
    <location>
        <begin position="1"/>
        <end position="84"/>
    </location>
</feature>
<evidence type="ECO:0000256" key="2">
    <source>
        <dbReference type="ARBA" id="ARBA00006513"/>
    </source>
</evidence>
<comment type="subcellular location">
    <subcellularLocation>
        <location evidence="1">Cell membrane</location>
        <topology evidence="1">Multi-pass membrane protein</topology>
    </subcellularLocation>
</comment>
<dbReference type="OrthoDB" id="6429739at2759"/>
<organism evidence="13 14">
    <name type="scientific">Pararge aegeria aegeria</name>
    <dbReference type="NCBI Taxonomy" id="348720"/>
    <lineage>
        <taxon>Eukaryota</taxon>
        <taxon>Metazoa</taxon>
        <taxon>Ecdysozoa</taxon>
        <taxon>Arthropoda</taxon>
        <taxon>Hexapoda</taxon>
        <taxon>Insecta</taxon>
        <taxon>Pterygota</taxon>
        <taxon>Neoptera</taxon>
        <taxon>Endopterygota</taxon>
        <taxon>Lepidoptera</taxon>
        <taxon>Glossata</taxon>
        <taxon>Ditrysia</taxon>
        <taxon>Papilionoidea</taxon>
        <taxon>Nymphalidae</taxon>
        <taxon>Satyrinae</taxon>
        <taxon>Satyrini</taxon>
        <taxon>Parargina</taxon>
        <taxon>Pararge</taxon>
    </lineage>
</organism>
<feature type="transmembrane region" description="Helical" evidence="12">
    <location>
        <begin position="214"/>
        <end position="237"/>
    </location>
</feature>
<dbReference type="EMBL" id="CAKXAJ010026420">
    <property type="protein sequence ID" value="CAH2268167.1"/>
    <property type="molecule type" value="Genomic_DNA"/>
</dbReference>
<dbReference type="GO" id="GO:0005886">
    <property type="term" value="C:plasma membrane"/>
    <property type="evidence" value="ECO:0007669"/>
    <property type="project" value="UniProtKB-SubCell"/>
</dbReference>
<evidence type="ECO:0000256" key="1">
    <source>
        <dbReference type="ARBA" id="ARBA00004651"/>
    </source>
</evidence>
<evidence type="ECO:0000313" key="14">
    <source>
        <dbReference type="Proteomes" id="UP000838756"/>
    </source>
</evidence>
<dbReference type="PANTHER" id="PTHR21522:SF58">
    <property type="entry name" value="AGAP000074-PA"/>
    <property type="match status" value="1"/>
</dbReference>
<dbReference type="PANTHER" id="PTHR21522">
    <property type="entry name" value="PROTON CHANNEL OTOP"/>
    <property type="match status" value="1"/>
</dbReference>